<dbReference type="RefSeq" id="WP_390253751.1">
    <property type="nucleotide sequence ID" value="NZ_JBHSDT010000008.1"/>
</dbReference>
<keyword evidence="5 7" id="KW-1133">Transmembrane helix</keyword>
<dbReference type="SUPFAM" id="SSF103473">
    <property type="entry name" value="MFS general substrate transporter"/>
    <property type="match status" value="1"/>
</dbReference>
<feature type="transmembrane region" description="Helical" evidence="7">
    <location>
        <begin position="281"/>
        <end position="299"/>
    </location>
</feature>
<dbReference type="PANTHER" id="PTHR23514:SF3">
    <property type="entry name" value="BYPASS OF STOP CODON PROTEIN 6"/>
    <property type="match status" value="1"/>
</dbReference>
<comment type="subcellular location">
    <subcellularLocation>
        <location evidence="1">Cell membrane</location>
        <topology evidence="1">Multi-pass membrane protein</topology>
    </subcellularLocation>
</comment>
<comment type="caution">
    <text evidence="9">The sequence shown here is derived from an EMBL/GenBank/DDBJ whole genome shotgun (WGS) entry which is preliminary data.</text>
</comment>
<feature type="domain" description="Major facilitator superfamily (MFS) profile" evidence="8">
    <location>
        <begin position="12"/>
        <end position="405"/>
    </location>
</feature>
<feature type="transmembrane region" description="Helical" evidence="7">
    <location>
        <begin position="77"/>
        <end position="95"/>
    </location>
</feature>
<keyword evidence="4 7" id="KW-0812">Transmembrane</keyword>
<evidence type="ECO:0000256" key="5">
    <source>
        <dbReference type="ARBA" id="ARBA00022989"/>
    </source>
</evidence>
<feature type="transmembrane region" description="Helical" evidence="7">
    <location>
        <begin position="141"/>
        <end position="160"/>
    </location>
</feature>
<keyword evidence="6 7" id="KW-0472">Membrane</keyword>
<evidence type="ECO:0000256" key="1">
    <source>
        <dbReference type="ARBA" id="ARBA00004651"/>
    </source>
</evidence>
<feature type="transmembrane region" description="Helical" evidence="7">
    <location>
        <begin position="305"/>
        <end position="325"/>
    </location>
</feature>
<feature type="transmembrane region" description="Helical" evidence="7">
    <location>
        <begin position="172"/>
        <end position="193"/>
    </location>
</feature>
<sequence>MRFNHKMNYTLLLIVVFGGFSIFGISENIKGPALPNMQLELNLSDGNLGLLLAINSFSFLIACTFTSWLIDKIGTKVTSILTFLLMAVSGLFIYLSSNFLSLAGGYFLLYLGNGMLEIGLAIIAARIFTRNTGTMLNLSHFFYGLGSTVAPILAAQMMGWEISSTILGWRGMYMIMLSLSLLPLVPVTLSRFPKGETEETNERTSIKKLAKDPIAWLIVFSLSMAVTAELGIAAWLVNYLVKVSEWNLADASGMLSIFFFTFMLARLLLGPVTDRFGYTKSIITFSFFAGIISMIPIFAGDRFAILFAIAGFGIGPIYPTMMALLAKKYANGTDTAITFTVTLIGVATVLSNLLIGYIIEFVTSLSLRPTYVASNQLGMQAGYLFLALTAILCGTTCLEIHRRLKQQNNIL</sequence>
<dbReference type="Proteomes" id="UP001595882">
    <property type="component" value="Unassembled WGS sequence"/>
</dbReference>
<dbReference type="PANTHER" id="PTHR23514">
    <property type="entry name" value="BYPASS OF STOP CODON PROTEIN 6"/>
    <property type="match status" value="1"/>
</dbReference>
<feature type="transmembrane region" description="Helical" evidence="7">
    <location>
        <begin position="214"/>
        <end position="236"/>
    </location>
</feature>
<dbReference type="Gene3D" id="1.20.1250.20">
    <property type="entry name" value="MFS general substrate transporter like domains"/>
    <property type="match status" value="2"/>
</dbReference>
<evidence type="ECO:0000256" key="6">
    <source>
        <dbReference type="ARBA" id="ARBA00023136"/>
    </source>
</evidence>
<feature type="transmembrane region" description="Helical" evidence="7">
    <location>
        <begin position="379"/>
        <end position="398"/>
    </location>
</feature>
<feature type="transmembrane region" description="Helical" evidence="7">
    <location>
        <begin position="48"/>
        <end position="70"/>
    </location>
</feature>
<comment type="similarity">
    <text evidence="2">Belongs to the major facilitator superfamily.</text>
</comment>
<evidence type="ECO:0000313" key="9">
    <source>
        <dbReference type="EMBL" id="MFC4404784.1"/>
    </source>
</evidence>
<dbReference type="PROSITE" id="PS50850">
    <property type="entry name" value="MFS"/>
    <property type="match status" value="1"/>
</dbReference>
<organism evidence="9 10">
    <name type="scientific">Gracilibacillus xinjiangensis</name>
    <dbReference type="NCBI Taxonomy" id="1193282"/>
    <lineage>
        <taxon>Bacteria</taxon>
        <taxon>Bacillati</taxon>
        <taxon>Bacillota</taxon>
        <taxon>Bacilli</taxon>
        <taxon>Bacillales</taxon>
        <taxon>Bacillaceae</taxon>
        <taxon>Gracilibacillus</taxon>
    </lineage>
</organism>
<evidence type="ECO:0000256" key="3">
    <source>
        <dbReference type="ARBA" id="ARBA00022448"/>
    </source>
</evidence>
<dbReference type="InterPro" id="IPR036259">
    <property type="entry name" value="MFS_trans_sf"/>
</dbReference>
<proteinExistence type="inferred from homology"/>
<feature type="transmembrane region" description="Helical" evidence="7">
    <location>
        <begin position="248"/>
        <end position="269"/>
    </location>
</feature>
<dbReference type="InterPro" id="IPR011701">
    <property type="entry name" value="MFS"/>
</dbReference>
<accession>A0ABV8X3D5</accession>
<dbReference type="Pfam" id="PF07690">
    <property type="entry name" value="MFS_1"/>
    <property type="match status" value="1"/>
</dbReference>
<name>A0ABV8X3D5_9BACI</name>
<dbReference type="InterPro" id="IPR020846">
    <property type="entry name" value="MFS_dom"/>
</dbReference>
<evidence type="ECO:0000259" key="8">
    <source>
        <dbReference type="PROSITE" id="PS50850"/>
    </source>
</evidence>
<evidence type="ECO:0000313" key="10">
    <source>
        <dbReference type="Proteomes" id="UP001595882"/>
    </source>
</evidence>
<protein>
    <submittedName>
        <fullName evidence="9">MFS transporter</fullName>
    </submittedName>
</protein>
<evidence type="ECO:0000256" key="7">
    <source>
        <dbReference type="SAM" id="Phobius"/>
    </source>
</evidence>
<evidence type="ECO:0000256" key="4">
    <source>
        <dbReference type="ARBA" id="ARBA00022692"/>
    </source>
</evidence>
<keyword evidence="10" id="KW-1185">Reference proteome</keyword>
<feature type="transmembrane region" description="Helical" evidence="7">
    <location>
        <begin position="107"/>
        <end position="129"/>
    </location>
</feature>
<evidence type="ECO:0000256" key="2">
    <source>
        <dbReference type="ARBA" id="ARBA00008335"/>
    </source>
</evidence>
<reference evidence="10" key="1">
    <citation type="journal article" date="2019" name="Int. J. Syst. Evol. Microbiol.">
        <title>The Global Catalogue of Microorganisms (GCM) 10K type strain sequencing project: providing services to taxonomists for standard genome sequencing and annotation.</title>
        <authorList>
            <consortium name="The Broad Institute Genomics Platform"/>
            <consortium name="The Broad Institute Genome Sequencing Center for Infectious Disease"/>
            <person name="Wu L."/>
            <person name="Ma J."/>
        </authorList>
    </citation>
    <scope>NUCLEOTIDE SEQUENCE [LARGE SCALE GENOMIC DNA]</scope>
    <source>
        <strain evidence="10">CCUG 37865</strain>
    </source>
</reference>
<dbReference type="InterPro" id="IPR051788">
    <property type="entry name" value="MFS_Transporter"/>
</dbReference>
<gene>
    <name evidence="9" type="ORF">ACFOY7_17070</name>
</gene>
<feature type="transmembrane region" description="Helical" evidence="7">
    <location>
        <begin position="337"/>
        <end position="359"/>
    </location>
</feature>
<dbReference type="EMBL" id="JBHSDT010000008">
    <property type="protein sequence ID" value="MFC4404784.1"/>
    <property type="molecule type" value="Genomic_DNA"/>
</dbReference>
<keyword evidence="3" id="KW-0813">Transport</keyword>